<accession>A0A9W4IE34</accession>
<dbReference type="PANTHER" id="PTHR42840:SF7">
    <property type="entry name" value="BINDING ROSSMANN FOLD OXIDOREDUCTASE, PUTATIVE (AFU_ORTHOLOGUE AFUA_4G10190)-RELATED"/>
    <property type="match status" value="1"/>
</dbReference>
<dbReference type="OrthoDB" id="64915at2759"/>
<evidence type="ECO:0000259" key="1">
    <source>
        <dbReference type="Pfam" id="PF01408"/>
    </source>
</evidence>
<dbReference type="GO" id="GO:0000166">
    <property type="term" value="F:nucleotide binding"/>
    <property type="evidence" value="ECO:0007669"/>
    <property type="project" value="InterPro"/>
</dbReference>
<evidence type="ECO:0000313" key="2">
    <source>
        <dbReference type="EMBL" id="CAG8262436.1"/>
    </source>
</evidence>
<reference evidence="2" key="1">
    <citation type="submission" date="2021-07" db="EMBL/GenBank/DDBJ databases">
        <authorList>
            <person name="Branca A.L. A."/>
        </authorList>
    </citation>
    <scope>NUCLEOTIDE SEQUENCE</scope>
</reference>
<feature type="domain" description="Gfo/Idh/MocA-like oxidoreductase N-terminal" evidence="1">
    <location>
        <begin position="6"/>
        <end position="129"/>
    </location>
</feature>
<dbReference type="GO" id="GO:0005737">
    <property type="term" value="C:cytoplasm"/>
    <property type="evidence" value="ECO:0007669"/>
    <property type="project" value="TreeGrafter"/>
</dbReference>
<dbReference type="InterPro" id="IPR036291">
    <property type="entry name" value="NAD(P)-bd_dom_sf"/>
</dbReference>
<dbReference type="Gene3D" id="3.40.50.720">
    <property type="entry name" value="NAD(P)-binding Rossmann-like Domain"/>
    <property type="match status" value="1"/>
</dbReference>
<organism evidence="2 3">
    <name type="scientific">Penicillium salamii</name>
    <dbReference type="NCBI Taxonomy" id="1612424"/>
    <lineage>
        <taxon>Eukaryota</taxon>
        <taxon>Fungi</taxon>
        <taxon>Dikarya</taxon>
        <taxon>Ascomycota</taxon>
        <taxon>Pezizomycotina</taxon>
        <taxon>Eurotiomycetes</taxon>
        <taxon>Eurotiomycetidae</taxon>
        <taxon>Eurotiales</taxon>
        <taxon>Aspergillaceae</taxon>
        <taxon>Penicillium</taxon>
    </lineage>
</organism>
<evidence type="ECO:0000313" key="3">
    <source>
        <dbReference type="Proteomes" id="UP001152646"/>
    </source>
</evidence>
<protein>
    <recommendedName>
        <fullName evidence="1">Gfo/Idh/MocA-like oxidoreductase N-terminal domain-containing protein</fullName>
    </recommendedName>
</protein>
<dbReference type="Gene3D" id="3.30.360.10">
    <property type="entry name" value="Dihydrodipicolinate Reductase, domain 2"/>
    <property type="match status" value="1"/>
</dbReference>
<dbReference type="GO" id="GO:0006740">
    <property type="term" value="P:NADPH regeneration"/>
    <property type="evidence" value="ECO:0007669"/>
    <property type="project" value="TreeGrafter"/>
</dbReference>
<proteinExistence type="predicted"/>
<comment type="caution">
    <text evidence="2">The sequence shown here is derived from an EMBL/GenBank/DDBJ whole genome shotgun (WGS) entry which is preliminary data.</text>
</comment>
<dbReference type="PANTHER" id="PTHR42840">
    <property type="entry name" value="NAD(P)-BINDING ROSSMANN-FOLD SUPERFAMILY PROTEIN-RELATED"/>
    <property type="match status" value="1"/>
</dbReference>
<dbReference type="EMBL" id="CAJVPA010000044">
    <property type="protein sequence ID" value="CAG8262436.1"/>
    <property type="molecule type" value="Genomic_DNA"/>
</dbReference>
<name>A0A9W4IE34_9EURO</name>
<dbReference type="AlphaFoldDB" id="A0A9W4IE34"/>
<gene>
    <name evidence="2" type="ORF">PSALAMII_LOCUS1034</name>
</gene>
<dbReference type="Pfam" id="PF01408">
    <property type="entry name" value="GFO_IDH_MocA"/>
    <property type="match status" value="1"/>
</dbReference>
<dbReference type="InterPro" id="IPR000683">
    <property type="entry name" value="Gfo/Idh/MocA-like_OxRdtase_N"/>
</dbReference>
<sequence>MDSKIVRVGIIGCGEIAQVVHISVLDHLSHLFQITYLCDVSQSALAHCQSKVSGVKPQTTLNAEELCASPMVDVVFVINSDEYHAAHAILALQHNKHAFIEKPMALNDRDADALISAERASSGRVMVGYMRRYAPAFLDAVKEIGGMDKILYARVRDIIGPNSTFVEQSGTFPFRATDFNEKDTQDKTTWATDIVRQGLAEAGLENFDDSMATMWRVLGGLGSHDLSVMREALGMPTGVIGASLKMPFWSAIFQYPSFTVTYESGIDSVPRFDAHLEFYSAEKTVRVQYDSPYVKGLPTTMHVVENVDGVYRESTIRKTYEDSYTLELKELHAIVVDGAPIRTTAQDAKEDLKIFRMLVKAAERKL</sequence>
<dbReference type="Proteomes" id="UP001152646">
    <property type="component" value="Unassembled WGS sequence"/>
</dbReference>
<dbReference type="GO" id="GO:0016491">
    <property type="term" value="F:oxidoreductase activity"/>
    <property type="evidence" value="ECO:0007669"/>
    <property type="project" value="TreeGrafter"/>
</dbReference>
<dbReference type="SUPFAM" id="SSF51735">
    <property type="entry name" value="NAD(P)-binding Rossmann-fold domains"/>
    <property type="match status" value="1"/>
</dbReference>